<evidence type="ECO:0000256" key="1">
    <source>
        <dbReference type="ARBA" id="ARBA00022614"/>
    </source>
</evidence>
<accession>D8LLP4</accession>
<dbReference type="InterPro" id="IPR003591">
    <property type="entry name" value="Leu-rich_rpt_typical-subtyp"/>
</dbReference>
<dbReference type="InterPro" id="IPR032675">
    <property type="entry name" value="LRR_dom_sf"/>
</dbReference>
<dbReference type="eggNOG" id="KOG0619">
    <property type="taxonomic scope" value="Eukaryota"/>
</dbReference>
<dbReference type="PANTHER" id="PTHR24366:SF170">
    <property type="entry name" value="RE50361P"/>
    <property type="match status" value="1"/>
</dbReference>
<dbReference type="PROSITE" id="PS51450">
    <property type="entry name" value="LRR"/>
    <property type="match status" value="1"/>
</dbReference>
<dbReference type="PANTHER" id="PTHR24366">
    <property type="entry name" value="IG(IMMUNOGLOBULIN) AND LRR(LEUCINE RICH REPEAT) DOMAINS"/>
    <property type="match status" value="1"/>
</dbReference>
<dbReference type="SMART" id="SM00365">
    <property type="entry name" value="LRR_SD22"/>
    <property type="match status" value="3"/>
</dbReference>
<dbReference type="OrthoDB" id="1728874at2759"/>
<evidence type="ECO:0000313" key="4">
    <source>
        <dbReference type="EMBL" id="CBN74675.1"/>
    </source>
</evidence>
<organism evidence="4 5">
    <name type="scientific">Ectocarpus siliculosus</name>
    <name type="common">Brown alga</name>
    <name type="synonym">Conferva siliculosa</name>
    <dbReference type="NCBI Taxonomy" id="2880"/>
    <lineage>
        <taxon>Eukaryota</taxon>
        <taxon>Sar</taxon>
        <taxon>Stramenopiles</taxon>
        <taxon>Ochrophyta</taxon>
        <taxon>PX clade</taxon>
        <taxon>Phaeophyceae</taxon>
        <taxon>Ectocarpales</taxon>
        <taxon>Ectocarpaceae</taxon>
        <taxon>Ectocarpus</taxon>
    </lineage>
</organism>
<dbReference type="Gene3D" id="3.80.10.10">
    <property type="entry name" value="Ribonuclease Inhibitor"/>
    <property type="match status" value="2"/>
</dbReference>
<feature type="compositionally biased region" description="Polar residues" evidence="3">
    <location>
        <begin position="8"/>
        <end position="19"/>
    </location>
</feature>
<dbReference type="SUPFAM" id="SSF52058">
    <property type="entry name" value="L domain-like"/>
    <property type="match status" value="1"/>
</dbReference>
<dbReference type="SMART" id="SM00369">
    <property type="entry name" value="LRR_TYP"/>
    <property type="match status" value="6"/>
</dbReference>
<evidence type="ECO:0000313" key="5">
    <source>
        <dbReference type="Proteomes" id="UP000002630"/>
    </source>
</evidence>
<keyword evidence="5" id="KW-1185">Reference proteome</keyword>
<keyword evidence="2" id="KW-0677">Repeat</keyword>
<sequence>MGNKESSHSSTFSRGQGATSDFRDALTSLPGSAPKNKTGRKVTAQKMKTAGATGVLALQEHGLKEIPEGLFTLVKLRTLNMASNSLKLLPAAVSTLTKLKILRLDSNKLEAIPDLSALSSLTDVSAGSNQLAGAGALGALPACLKKLVLRDNRLGEVPAAVLDGLPALQVLDLSANGIEGLPPFGATLPALEELILDENSLRALGDELVGLSKLKKLSVRSNRIAAVDPFSGQQSISRGLFADSAVESLELAGNALDKTDLMRMEGVDDFLARREKNKNKNLQGGGMLTLSVCGLD</sequence>
<dbReference type="InterPro" id="IPR001611">
    <property type="entry name" value="Leu-rich_rpt"/>
</dbReference>
<dbReference type="SMART" id="SM00364">
    <property type="entry name" value="LRR_BAC"/>
    <property type="match status" value="5"/>
</dbReference>
<dbReference type="Pfam" id="PF13855">
    <property type="entry name" value="LRR_8"/>
    <property type="match status" value="2"/>
</dbReference>
<proteinExistence type="predicted"/>
<name>D8LLP4_ECTSI</name>
<dbReference type="Proteomes" id="UP000002630">
    <property type="component" value="Unassembled WGS sequence"/>
</dbReference>
<evidence type="ECO:0000256" key="2">
    <source>
        <dbReference type="ARBA" id="ARBA00022737"/>
    </source>
</evidence>
<feature type="region of interest" description="Disordered" evidence="3">
    <location>
        <begin position="1"/>
        <end position="43"/>
    </location>
</feature>
<keyword evidence="1" id="KW-0433">Leucine-rich repeat</keyword>
<reference evidence="4 5" key="1">
    <citation type="journal article" date="2010" name="Nature">
        <title>The Ectocarpus genome and the independent evolution of multicellularity in brown algae.</title>
        <authorList>
            <person name="Cock J.M."/>
            <person name="Sterck L."/>
            <person name="Rouze P."/>
            <person name="Scornet D."/>
            <person name="Allen A.E."/>
            <person name="Amoutzias G."/>
            <person name="Anthouard V."/>
            <person name="Artiguenave F."/>
            <person name="Aury J.M."/>
            <person name="Badger J.H."/>
            <person name="Beszteri B."/>
            <person name="Billiau K."/>
            <person name="Bonnet E."/>
            <person name="Bothwell J.H."/>
            <person name="Bowler C."/>
            <person name="Boyen C."/>
            <person name="Brownlee C."/>
            <person name="Carrano C.J."/>
            <person name="Charrier B."/>
            <person name="Cho G.Y."/>
            <person name="Coelho S.M."/>
            <person name="Collen J."/>
            <person name="Corre E."/>
            <person name="Da Silva C."/>
            <person name="Delage L."/>
            <person name="Delaroque N."/>
            <person name="Dittami S.M."/>
            <person name="Doulbeau S."/>
            <person name="Elias M."/>
            <person name="Farnham G."/>
            <person name="Gachon C.M."/>
            <person name="Gschloessl B."/>
            <person name="Heesch S."/>
            <person name="Jabbari K."/>
            <person name="Jubin C."/>
            <person name="Kawai H."/>
            <person name="Kimura K."/>
            <person name="Kloareg B."/>
            <person name="Kupper F.C."/>
            <person name="Lang D."/>
            <person name="Le Bail A."/>
            <person name="Leblanc C."/>
            <person name="Lerouge P."/>
            <person name="Lohr M."/>
            <person name="Lopez P.J."/>
            <person name="Martens C."/>
            <person name="Maumus F."/>
            <person name="Michel G."/>
            <person name="Miranda-Saavedra D."/>
            <person name="Morales J."/>
            <person name="Moreau H."/>
            <person name="Motomura T."/>
            <person name="Nagasato C."/>
            <person name="Napoli C.A."/>
            <person name="Nelson D.R."/>
            <person name="Nyvall-Collen P."/>
            <person name="Peters A.F."/>
            <person name="Pommier C."/>
            <person name="Potin P."/>
            <person name="Poulain J."/>
            <person name="Quesneville H."/>
            <person name="Read B."/>
            <person name="Rensing S.A."/>
            <person name="Ritter A."/>
            <person name="Rousvoal S."/>
            <person name="Samanta M."/>
            <person name="Samson G."/>
            <person name="Schroeder D.C."/>
            <person name="Segurens B."/>
            <person name="Strittmatter M."/>
            <person name="Tonon T."/>
            <person name="Tregear J.W."/>
            <person name="Valentin K."/>
            <person name="von Dassow P."/>
            <person name="Yamagishi T."/>
            <person name="Van de Peer Y."/>
            <person name="Wincker P."/>
        </authorList>
    </citation>
    <scope>NUCLEOTIDE SEQUENCE [LARGE SCALE GENOMIC DNA]</scope>
    <source>
        <strain evidence="5">Ec32 / CCAP1310/4</strain>
    </source>
</reference>
<dbReference type="EMBL" id="FN649760">
    <property type="protein sequence ID" value="CBN74675.1"/>
    <property type="molecule type" value="Genomic_DNA"/>
</dbReference>
<gene>
    <name evidence="4" type="ORF">Esi_0037_0097</name>
</gene>
<dbReference type="STRING" id="2880.D8LLP4"/>
<dbReference type="InParanoid" id="D8LLP4"/>
<protein>
    <submittedName>
        <fullName evidence="4">Leucine rich repeat protein</fullName>
    </submittedName>
</protein>
<dbReference type="AlphaFoldDB" id="D8LLP4"/>
<evidence type="ECO:0000256" key="3">
    <source>
        <dbReference type="SAM" id="MobiDB-lite"/>
    </source>
</evidence>